<gene>
    <name evidence="2" type="ORF">QQX98_004315</name>
</gene>
<proteinExistence type="predicted"/>
<dbReference type="Pfam" id="PF00106">
    <property type="entry name" value="adh_short"/>
    <property type="match status" value="1"/>
</dbReference>
<organism evidence="2 3">
    <name type="scientific">Neonectria punicea</name>
    <dbReference type="NCBI Taxonomy" id="979145"/>
    <lineage>
        <taxon>Eukaryota</taxon>
        <taxon>Fungi</taxon>
        <taxon>Dikarya</taxon>
        <taxon>Ascomycota</taxon>
        <taxon>Pezizomycotina</taxon>
        <taxon>Sordariomycetes</taxon>
        <taxon>Hypocreomycetidae</taxon>
        <taxon>Hypocreales</taxon>
        <taxon>Nectriaceae</taxon>
        <taxon>Neonectria</taxon>
    </lineage>
</organism>
<dbReference type="Proteomes" id="UP001498476">
    <property type="component" value="Unassembled WGS sequence"/>
</dbReference>
<name>A0ABR1H9Q7_9HYPO</name>
<evidence type="ECO:0000256" key="1">
    <source>
        <dbReference type="ARBA" id="ARBA00023002"/>
    </source>
</evidence>
<comment type="caution">
    <text evidence="2">The sequence shown here is derived from an EMBL/GenBank/DDBJ whole genome shotgun (WGS) entry which is preliminary data.</text>
</comment>
<dbReference type="EMBL" id="JAZAVJ010000053">
    <property type="protein sequence ID" value="KAK7417840.1"/>
    <property type="molecule type" value="Genomic_DNA"/>
</dbReference>
<reference evidence="2 3" key="1">
    <citation type="journal article" date="2025" name="Microbiol. Resour. Announc.">
        <title>Draft genome sequences for Neonectria magnoliae and Neonectria punicea, canker pathogens of Liriodendron tulipifera and Acer saccharum in West Virginia.</title>
        <authorList>
            <person name="Petronek H.M."/>
            <person name="Kasson M.T."/>
            <person name="Metheny A.M."/>
            <person name="Stauder C.M."/>
            <person name="Lovett B."/>
            <person name="Lynch S.C."/>
            <person name="Garnas J.R."/>
            <person name="Kasson L.R."/>
            <person name="Stajich J.E."/>
        </authorList>
    </citation>
    <scope>NUCLEOTIDE SEQUENCE [LARGE SCALE GENOMIC DNA]</scope>
    <source>
        <strain evidence="2 3">NRRL 64653</strain>
    </source>
</reference>
<dbReference type="PANTHER" id="PTHR43157">
    <property type="entry name" value="PHOSPHATIDYLINOSITOL-GLYCAN BIOSYNTHESIS CLASS F PROTEIN-RELATED"/>
    <property type="match status" value="1"/>
</dbReference>
<keyword evidence="3" id="KW-1185">Reference proteome</keyword>
<sequence>MSALSALHGVVSTFASNLFINLPVPQGDENLQQQIIIVTGSNVGLGLETSRHLLRLGVGRLIMAVRNLAKGEAARKELLASTGRDAASTEVWQLDMDSYDSIKAFSDRASQLPRLDGVLANAGLMTTKFSLSEGNEKTLTVNVISTFLLCLLLLSRMRESEKQTGNPCRFVVPNSAMHYWAPLEELDDVDEIMSRLNDSTGAKMGGRYPLSKLLVIFVVRELAERCQASPIINTPNPSYCKSELLREQAGFVTNVTDKLLARGTEMGSRALYHDLFAGKESHGCYLTNCHVQTPARHVTSEKGQRIQKAFFNQLIEKLEKIQPGISLNLNGVDVIG</sequence>
<evidence type="ECO:0000313" key="2">
    <source>
        <dbReference type="EMBL" id="KAK7417840.1"/>
    </source>
</evidence>
<dbReference type="PANTHER" id="PTHR43157:SF31">
    <property type="entry name" value="PHOSPHATIDYLINOSITOL-GLYCAN BIOSYNTHESIS CLASS F PROTEIN"/>
    <property type="match status" value="1"/>
</dbReference>
<keyword evidence="1" id="KW-0560">Oxidoreductase</keyword>
<dbReference type="InterPro" id="IPR002347">
    <property type="entry name" value="SDR_fam"/>
</dbReference>
<accession>A0ABR1H9Q7</accession>
<dbReference type="Gene3D" id="3.40.50.720">
    <property type="entry name" value="NAD(P)-binding Rossmann-like Domain"/>
    <property type="match status" value="1"/>
</dbReference>
<evidence type="ECO:0000313" key="3">
    <source>
        <dbReference type="Proteomes" id="UP001498476"/>
    </source>
</evidence>
<dbReference type="SUPFAM" id="SSF51735">
    <property type="entry name" value="NAD(P)-binding Rossmann-fold domains"/>
    <property type="match status" value="1"/>
</dbReference>
<protein>
    <submittedName>
        <fullName evidence="2">Uncharacterized protein</fullName>
    </submittedName>
</protein>
<dbReference type="InterPro" id="IPR036291">
    <property type="entry name" value="NAD(P)-bd_dom_sf"/>
</dbReference>